<accession>A0A5C3MTR3</accession>
<dbReference type="GO" id="GO:0016887">
    <property type="term" value="F:ATP hydrolysis activity"/>
    <property type="evidence" value="ECO:0007669"/>
    <property type="project" value="InterPro"/>
</dbReference>
<evidence type="ECO:0000256" key="4">
    <source>
        <dbReference type="ARBA" id="ARBA00022741"/>
    </source>
</evidence>
<dbReference type="Proteomes" id="UP000305948">
    <property type="component" value="Unassembled WGS sequence"/>
</dbReference>
<dbReference type="Pfam" id="PF08740">
    <property type="entry name" value="BCS1_N"/>
    <property type="match status" value="1"/>
</dbReference>
<dbReference type="AlphaFoldDB" id="A0A5C3MTR3"/>
<comment type="similarity">
    <text evidence="2">Belongs to the AAA ATPase family. BCS1 subfamily.</text>
</comment>
<evidence type="ECO:0000259" key="15">
    <source>
        <dbReference type="SMART" id="SM01024"/>
    </source>
</evidence>
<evidence type="ECO:0000256" key="6">
    <source>
        <dbReference type="ARBA" id="ARBA00022801"/>
    </source>
</evidence>
<keyword evidence="4 12" id="KW-0547">Nucleotide-binding</keyword>
<evidence type="ECO:0000256" key="11">
    <source>
        <dbReference type="ARBA" id="ARBA00048778"/>
    </source>
</evidence>
<name>A0A5C3MTR3_9AGAM</name>
<protein>
    <submittedName>
        <fullName evidence="16">P-loop containing nucleoside triphosphate hydrolase protein</fullName>
    </submittedName>
</protein>
<dbReference type="Gene3D" id="3.40.50.300">
    <property type="entry name" value="P-loop containing nucleotide triphosphate hydrolases"/>
    <property type="match status" value="1"/>
</dbReference>
<evidence type="ECO:0000256" key="12">
    <source>
        <dbReference type="RuleBase" id="RU003651"/>
    </source>
</evidence>
<dbReference type="PANTHER" id="PTHR23070">
    <property type="entry name" value="BCS1 AAA-TYPE ATPASE"/>
    <property type="match status" value="1"/>
</dbReference>
<evidence type="ECO:0000256" key="8">
    <source>
        <dbReference type="ARBA" id="ARBA00022989"/>
    </source>
</evidence>
<keyword evidence="5" id="KW-0999">Mitochondrion inner membrane</keyword>
<dbReference type="InterPro" id="IPR027417">
    <property type="entry name" value="P-loop_NTPase"/>
</dbReference>
<keyword evidence="10" id="KW-0472">Membrane</keyword>
<dbReference type="InterPro" id="IPR050747">
    <property type="entry name" value="Mitochondrial_chaperone_BCS1"/>
</dbReference>
<dbReference type="GO" id="GO:0005743">
    <property type="term" value="C:mitochondrial inner membrane"/>
    <property type="evidence" value="ECO:0007669"/>
    <property type="project" value="UniProtKB-SubCell"/>
</dbReference>
<evidence type="ECO:0000256" key="1">
    <source>
        <dbReference type="ARBA" id="ARBA00004434"/>
    </source>
</evidence>
<feature type="domain" description="BCS1 N-terminal" evidence="15">
    <location>
        <begin position="41"/>
        <end position="221"/>
    </location>
</feature>
<dbReference type="InterPro" id="IPR014851">
    <property type="entry name" value="BCS1_N"/>
</dbReference>
<reference evidence="16 17" key="1">
    <citation type="journal article" date="2019" name="Nat. Ecol. Evol.">
        <title>Megaphylogeny resolves global patterns of mushroom evolution.</title>
        <authorList>
            <person name="Varga T."/>
            <person name="Krizsan K."/>
            <person name="Foldi C."/>
            <person name="Dima B."/>
            <person name="Sanchez-Garcia M."/>
            <person name="Sanchez-Ramirez S."/>
            <person name="Szollosi G.J."/>
            <person name="Szarkandi J.G."/>
            <person name="Papp V."/>
            <person name="Albert L."/>
            <person name="Andreopoulos W."/>
            <person name="Angelini C."/>
            <person name="Antonin V."/>
            <person name="Barry K.W."/>
            <person name="Bougher N.L."/>
            <person name="Buchanan P."/>
            <person name="Buyck B."/>
            <person name="Bense V."/>
            <person name="Catcheside P."/>
            <person name="Chovatia M."/>
            <person name="Cooper J."/>
            <person name="Damon W."/>
            <person name="Desjardin D."/>
            <person name="Finy P."/>
            <person name="Geml J."/>
            <person name="Haridas S."/>
            <person name="Hughes K."/>
            <person name="Justo A."/>
            <person name="Karasinski D."/>
            <person name="Kautmanova I."/>
            <person name="Kiss B."/>
            <person name="Kocsube S."/>
            <person name="Kotiranta H."/>
            <person name="LaButti K.M."/>
            <person name="Lechner B.E."/>
            <person name="Liimatainen K."/>
            <person name="Lipzen A."/>
            <person name="Lukacs Z."/>
            <person name="Mihaltcheva S."/>
            <person name="Morgado L.N."/>
            <person name="Niskanen T."/>
            <person name="Noordeloos M.E."/>
            <person name="Ohm R.A."/>
            <person name="Ortiz-Santana B."/>
            <person name="Ovrebo C."/>
            <person name="Racz N."/>
            <person name="Riley R."/>
            <person name="Savchenko A."/>
            <person name="Shiryaev A."/>
            <person name="Soop K."/>
            <person name="Spirin V."/>
            <person name="Szebenyi C."/>
            <person name="Tomsovsky M."/>
            <person name="Tulloss R.E."/>
            <person name="Uehling J."/>
            <person name="Grigoriev I.V."/>
            <person name="Vagvolgyi C."/>
            <person name="Papp T."/>
            <person name="Martin F.M."/>
            <person name="Miettinen O."/>
            <person name="Hibbett D.S."/>
            <person name="Nagy L.G."/>
        </authorList>
    </citation>
    <scope>NUCLEOTIDE SEQUENCE [LARGE SCALE GENOMIC DNA]</scope>
    <source>
        <strain evidence="16 17">OMC1185</strain>
    </source>
</reference>
<evidence type="ECO:0000256" key="3">
    <source>
        <dbReference type="ARBA" id="ARBA00022692"/>
    </source>
</evidence>
<dbReference type="InterPro" id="IPR003593">
    <property type="entry name" value="AAA+_ATPase"/>
</dbReference>
<evidence type="ECO:0000313" key="17">
    <source>
        <dbReference type="Proteomes" id="UP000305948"/>
    </source>
</evidence>
<keyword evidence="3" id="KW-0812">Transmembrane</keyword>
<dbReference type="InterPro" id="IPR003960">
    <property type="entry name" value="ATPase_AAA_CS"/>
</dbReference>
<keyword evidence="8" id="KW-1133">Transmembrane helix</keyword>
<feature type="region of interest" description="Disordered" evidence="13">
    <location>
        <begin position="424"/>
        <end position="471"/>
    </location>
</feature>
<evidence type="ECO:0000256" key="5">
    <source>
        <dbReference type="ARBA" id="ARBA00022792"/>
    </source>
</evidence>
<evidence type="ECO:0000256" key="7">
    <source>
        <dbReference type="ARBA" id="ARBA00022840"/>
    </source>
</evidence>
<dbReference type="SMART" id="SM00382">
    <property type="entry name" value="AAA"/>
    <property type="match status" value="1"/>
</dbReference>
<comment type="catalytic activity">
    <reaction evidence="11">
        <text>ATP + H2O = ADP + phosphate + H(+)</text>
        <dbReference type="Rhea" id="RHEA:13065"/>
        <dbReference type="ChEBI" id="CHEBI:15377"/>
        <dbReference type="ChEBI" id="CHEBI:15378"/>
        <dbReference type="ChEBI" id="CHEBI:30616"/>
        <dbReference type="ChEBI" id="CHEBI:43474"/>
        <dbReference type="ChEBI" id="CHEBI:456216"/>
    </reaction>
    <physiologicalReaction direction="left-to-right" evidence="11">
        <dbReference type="Rhea" id="RHEA:13066"/>
    </physiologicalReaction>
</comment>
<keyword evidence="17" id="KW-1185">Reference proteome</keyword>
<dbReference type="SUPFAM" id="SSF52540">
    <property type="entry name" value="P-loop containing nucleoside triphosphate hydrolases"/>
    <property type="match status" value="1"/>
</dbReference>
<dbReference type="EMBL" id="ML213520">
    <property type="protein sequence ID" value="TFK48215.1"/>
    <property type="molecule type" value="Genomic_DNA"/>
</dbReference>
<dbReference type="OrthoDB" id="10251412at2759"/>
<keyword evidence="6 16" id="KW-0378">Hydrolase</keyword>
<feature type="domain" description="AAA+ ATPase" evidence="14">
    <location>
        <begin position="252"/>
        <end position="409"/>
    </location>
</feature>
<sequence length="522" mass="58251">MLNATTVRNSTLADNDPSLALIALLGQVLSFPGLREYAKIFLIGRALSYLQQSWSTIRDSIWSSFFIKASFEEGDDAYSWMMAWLAQHPASRRGRDLQVVARDYGATYPAIPVETDVSMNESWRKFSYLPSFSATQRLWYRGRHMSVSRIRETTSGYYGRQEESMVIRIMTTDHSTLTHLLLDAQNAYKASQKEEVTVYTSDNYNDWRRVASCPKRPLWSIILDPGLKEGLLDDAREFLESKNWYNRRGIPFRRNYLLYGPPGTGKTSTIQSLAGELGLNVYIVTLNKAGLDDSGLSSLIVDLPEKCIAIMEDIDAAFSGTLNREESKPTLEPANSISETPQGGTTPPPVPAPQTGSKVTLSGLLNAIDGIGAQEGRILFATTNKHHVLDPALCRPGRMYKHVEFKLASRLQAGELFRRFYAPGEGSESELESQGSEGTKETDSRRSEVSSCRKSRRQRAPQLNEAQMDSLASQFADAVPERELSMASLQGYLMEYKTQPHSAVTEISRWVNKEKGLGVAIG</sequence>
<evidence type="ECO:0000256" key="13">
    <source>
        <dbReference type="SAM" id="MobiDB-lite"/>
    </source>
</evidence>
<dbReference type="STRING" id="5364.A0A5C3MTR3"/>
<evidence type="ECO:0000256" key="10">
    <source>
        <dbReference type="ARBA" id="ARBA00023136"/>
    </source>
</evidence>
<dbReference type="SMART" id="SM01024">
    <property type="entry name" value="BCS1_N"/>
    <property type="match status" value="1"/>
</dbReference>
<proteinExistence type="inferred from homology"/>
<dbReference type="InterPro" id="IPR003959">
    <property type="entry name" value="ATPase_AAA_core"/>
</dbReference>
<feature type="compositionally biased region" description="Basic and acidic residues" evidence="13">
    <location>
        <begin position="438"/>
        <end position="448"/>
    </location>
</feature>
<evidence type="ECO:0000313" key="16">
    <source>
        <dbReference type="EMBL" id="TFK48215.1"/>
    </source>
</evidence>
<comment type="subcellular location">
    <subcellularLocation>
        <location evidence="1">Mitochondrion inner membrane</location>
        <topology evidence="1">Single-pass membrane protein</topology>
    </subcellularLocation>
</comment>
<evidence type="ECO:0000256" key="9">
    <source>
        <dbReference type="ARBA" id="ARBA00023128"/>
    </source>
</evidence>
<organism evidence="16 17">
    <name type="scientific">Heliocybe sulcata</name>
    <dbReference type="NCBI Taxonomy" id="5364"/>
    <lineage>
        <taxon>Eukaryota</taxon>
        <taxon>Fungi</taxon>
        <taxon>Dikarya</taxon>
        <taxon>Basidiomycota</taxon>
        <taxon>Agaricomycotina</taxon>
        <taxon>Agaricomycetes</taxon>
        <taxon>Gloeophyllales</taxon>
        <taxon>Gloeophyllaceae</taxon>
        <taxon>Heliocybe</taxon>
    </lineage>
</organism>
<keyword evidence="7 12" id="KW-0067">ATP-binding</keyword>
<dbReference type="Pfam" id="PF00004">
    <property type="entry name" value="AAA"/>
    <property type="match status" value="2"/>
</dbReference>
<dbReference type="InterPro" id="IPR057495">
    <property type="entry name" value="AAA_lid_BCS1"/>
</dbReference>
<dbReference type="Pfam" id="PF25426">
    <property type="entry name" value="AAA_lid_BCS1"/>
    <property type="match status" value="1"/>
</dbReference>
<evidence type="ECO:0000256" key="2">
    <source>
        <dbReference type="ARBA" id="ARBA00007448"/>
    </source>
</evidence>
<dbReference type="GO" id="GO:0005524">
    <property type="term" value="F:ATP binding"/>
    <property type="evidence" value="ECO:0007669"/>
    <property type="project" value="UniProtKB-KW"/>
</dbReference>
<dbReference type="PROSITE" id="PS00674">
    <property type="entry name" value="AAA"/>
    <property type="match status" value="1"/>
</dbReference>
<keyword evidence="9" id="KW-0496">Mitochondrion</keyword>
<feature type="region of interest" description="Disordered" evidence="13">
    <location>
        <begin position="323"/>
        <end position="358"/>
    </location>
</feature>
<gene>
    <name evidence="16" type="ORF">OE88DRAFT_559147</name>
</gene>
<evidence type="ECO:0000259" key="14">
    <source>
        <dbReference type="SMART" id="SM00382"/>
    </source>
</evidence>